<dbReference type="AlphaFoldDB" id="A0A330LXW6"/>
<gene>
    <name evidence="2" type="ORF">SHEWBE_0805</name>
</gene>
<evidence type="ECO:0000313" key="3">
    <source>
        <dbReference type="Proteomes" id="UP000250123"/>
    </source>
</evidence>
<dbReference type="KEGG" id="sbk:SHEWBE_0805"/>
<organism evidence="2 3">
    <name type="scientific">Shewanella benthica</name>
    <dbReference type="NCBI Taxonomy" id="43661"/>
    <lineage>
        <taxon>Bacteria</taxon>
        <taxon>Pseudomonadati</taxon>
        <taxon>Pseudomonadota</taxon>
        <taxon>Gammaproteobacteria</taxon>
        <taxon>Alteromonadales</taxon>
        <taxon>Shewanellaceae</taxon>
        <taxon>Shewanella</taxon>
    </lineage>
</organism>
<accession>A0A330LXW6</accession>
<protein>
    <submittedName>
        <fullName evidence="2">Uncharacterized protein</fullName>
    </submittedName>
</protein>
<feature type="region of interest" description="Disordered" evidence="1">
    <location>
        <begin position="1"/>
        <end position="24"/>
    </location>
</feature>
<proteinExistence type="predicted"/>
<dbReference type="Proteomes" id="UP000250123">
    <property type="component" value="Chromosome SHEWBE"/>
</dbReference>
<sequence length="24" mass="2729">MLTRADERQDEIDKLLPGEGELAE</sequence>
<name>A0A330LXW6_9GAMM</name>
<evidence type="ECO:0000256" key="1">
    <source>
        <dbReference type="SAM" id="MobiDB-lite"/>
    </source>
</evidence>
<reference evidence="3" key="1">
    <citation type="submission" date="2018-06" db="EMBL/GenBank/DDBJ databases">
        <authorList>
            <person name="Cea G.-C."/>
            <person name="William W."/>
        </authorList>
    </citation>
    <scope>NUCLEOTIDE SEQUENCE [LARGE SCALE GENOMIC DNA]</scope>
    <source>
        <strain evidence="3">DB21MT-2</strain>
    </source>
</reference>
<feature type="compositionally biased region" description="Basic and acidic residues" evidence="1">
    <location>
        <begin position="1"/>
        <end position="16"/>
    </location>
</feature>
<evidence type="ECO:0000313" key="2">
    <source>
        <dbReference type="EMBL" id="SQH74782.1"/>
    </source>
</evidence>
<dbReference type="EMBL" id="LS483452">
    <property type="protein sequence ID" value="SQH74782.1"/>
    <property type="molecule type" value="Genomic_DNA"/>
</dbReference>